<reference evidence="2" key="1">
    <citation type="submission" date="2015-06" db="EMBL/GenBank/DDBJ databases">
        <authorList>
            <person name="Bertelli C."/>
        </authorList>
    </citation>
    <scope>NUCLEOTIDE SEQUENCE [LARGE SCALE GENOMIC DNA]</scope>
    <source>
        <strain evidence="2">CRIB-30</strain>
    </source>
</reference>
<proteinExistence type="predicted"/>
<name>A0A0H5DMV6_9BACT</name>
<evidence type="ECO:0000313" key="2">
    <source>
        <dbReference type="Proteomes" id="UP000220251"/>
    </source>
</evidence>
<organism evidence="1 2">
    <name type="scientific">Estrella lausannensis</name>
    <dbReference type="NCBI Taxonomy" id="483423"/>
    <lineage>
        <taxon>Bacteria</taxon>
        <taxon>Pseudomonadati</taxon>
        <taxon>Chlamydiota</taxon>
        <taxon>Chlamydiia</taxon>
        <taxon>Parachlamydiales</taxon>
        <taxon>Candidatus Criblamydiaceae</taxon>
        <taxon>Estrella</taxon>
    </lineage>
</organism>
<dbReference type="Proteomes" id="UP000220251">
    <property type="component" value="Unassembled WGS sequence"/>
</dbReference>
<protein>
    <submittedName>
        <fullName evidence="1">Uncharacterized protein</fullName>
    </submittedName>
</protein>
<gene>
    <name evidence="1" type="ORF">ELAC_0144</name>
</gene>
<sequence>MEEPPIHELSLKAKENKLRELTEEFLDPVKLEELIVSSCHEAMESAEKTFHTFRQIAADLEEEYKKVFAQHKKE</sequence>
<dbReference type="EMBL" id="CWGJ01000001">
    <property type="protein sequence ID" value="CRX37506.1"/>
    <property type="molecule type" value="Genomic_DNA"/>
</dbReference>
<dbReference type="AlphaFoldDB" id="A0A0H5DMV6"/>
<accession>A0A0H5DMV6</accession>
<keyword evidence="2" id="KW-1185">Reference proteome</keyword>
<dbReference type="RefSeq" id="WP_098037358.1">
    <property type="nucleotide sequence ID" value="NZ_CWGJ01000001.1"/>
</dbReference>
<evidence type="ECO:0000313" key="1">
    <source>
        <dbReference type="EMBL" id="CRX37506.1"/>
    </source>
</evidence>